<protein>
    <submittedName>
        <fullName evidence="3">Tripartite tricarboxylate transporter substrate binding protein</fullName>
    </submittedName>
</protein>
<accession>A0A345ZUQ0</accession>
<dbReference type="PANTHER" id="PTHR42928:SF5">
    <property type="entry name" value="BLR1237 PROTEIN"/>
    <property type="match status" value="1"/>
</dbReference>
<dbReference type="PANTHER" id="PTHR42928">
    <property type="entry name" value="TRICARBOXYLATE-BINDING PROTEIN"/>
    <property type="match status" value="1"/>
</dbReference>
<dbReference type="OrthoDB" id="7250553at2"/>
<dbReference type="InterPro" id="IPR005064">
    <property type="entry name" value="BUG"/>
</dbReference>
<proteinExistence type="inferred from homology"/>
<dbReference type="AlphaFoldDB" id="A0A345ZUQ0"/>
<comment type="similarity">
    <text evidence="1">Belongs to the UPF0065 (bug) family.</text>
</comment>
<dbReference type="RefSeq" id="WP_115690505.1">
    <property type="nucleotide sequence ID" value="NZ_CP031417.1"/>
</dbReference>
<dbReference type="Gene3D" id="3.40.190.150">
    <property type="entry name" value="Bordetella uptake gene, domain 1"/>
    <property type="match status" value="1"/>
</dbReference>
<evidence type="ECO:0000313" key="3">
    <source>
        <dbReference type="EMBL" id="AXK80647.1"/>
    </source>
</evidence>
<dbReference type="SUPFAM" id="SSF53850">
    <property type="entry name" value="Periplasmic binding protein-like II"/>
    <property type="match status" value="1"/>
</dbReference>
<keyword evidence="4" id="KW-1185">Reference proteome</keyword>
<feature type="signal peptide" evidence="2">
    <location>
        <begin position="1"/>
        <end position="32"/>
    </location>
</feature>
<gene>
    <name evidence="3" type="ORF">DW352_09075</name>
</gene>
<dbReference type="InterPro" id="IPR042100">
    <property type="entry name" value="Bug_dom1"/>
</dbReference>
<dbReference type="Pfam" id="PF03401">
    <property type="entry name" value="TctC"/>
    <property type="match status" value="1"/>
</dbReference>
<keyword evidence="2" id="KW-0732">Signal</keyword>
<dbReference type="KEGG" id="ptaw:DW352_09075"/>
<dbReference type="PIRSF" id="PIRSF017082">
    <property type="entry name" value="YflP"/>
    <property type="match status" value="1"/>
</dbReference>
<dbReference type="Gene3D" id="3.40.190.10">
    <property type="entry name" value="Periplasmic binding protein-like II"/>
    <property type="match status" value="1"/>
</dbReference>
<reference evidence="3 4" key="1">
    <citation type="submission" date="2018-07" db="EMBL/GenBank/DDBJ databases">
        <authorList>
            <person name="Quirk P.G."/>
            <person name="Krulwich T.A."/>
        </authorList>
    </citation>
    <scope>NUCLEOTIDE SEQUENCE [LARGE SCALE GENOMIC DNA]</scope>
    <source>
        <strain evidence="3 4">CC-BB4</strain>
    </source>
</reference>
<evidence type="ECO:0000256" key="1">
    <source>
        <dbReference type="ARBA" id="ARBA00006987"/>
    </source>
</evidence>
<sequence length="332" mass="35345">MRTFDKKRRLLCAAMLPVVAALSGVAGLPASAETYPARTVTIVVPYPAGGLGDILPRAMAQVLQEQTKQTFIIDNRPGATQSIGTRYAAHTAADGYTLLFGSVTSLALNPILKKNLPYDPLKDFEPIALTFMSPMYLVTRLDLKANSVKELIALAKTDPKKLTYSSGGVGSSSHLAAELFNTMAGTSMTHVPYGGTGPAIRDTIAGVVDLTFTGSGMSYAKQGQVKALATTGATRATAAPDVPTLAESGLAGYEASIWFGFLAPAGTPRPIVDKLYAEMKNAVESGALREKLRATNDEVELVVKPPQEFRAFIGKETERWRSVTQAAHLKPQ</sequence>
<dbReference type="EMBL" id="CP031417">
    <property type="protein sequence ID" value="AXK80647.1"/>
    <property type="molecule type" value="Genomic_DNA"/>
</dbReference>
<organism evidence="3 4">
    <name type="scientific">Pseudolabrys taiwanensis</name>
    <dbReference type="NCBI Taxonomy" id="331696"/>
    <lineage>
        <taxon>Bacteria</taxon>
        <taxon>Pseudomonadati</taxon>
        <taxon>Pseudomonadota</taxon>
        <taxon>Alphaproteobacteria</taxon>
        <taxon>Hyphomicrobiales</taxon>
        <taxon>Xanthobacteraceae</taxon>
        <taxon>Pseudolabrys</taxon>
    </lineage>
</organism>
<name>A0A345ZUQ0_9HYPH</name>
<evidence type="ECO:0000313" key="4">
    <source>
        <dbReference type="Proteomes" id="UP000254889"/>
    </source>
</evidence>
<evidence type="ECO:0000256" key="2">
    <source>
        <dbReference type="SAM" id="SignalP"/>
    </source>
</evidence>
<feature type="chain" id="PRO_5016807818" evidence="2">
    <location>
        <begin position="33"/>
        <end position="332"/>
    </location>
</feature>
<dbReference type="Proteomes" id="UP000254889">
    <property type="component" value="Chromosome"/>
</dbReference>